<organism evidence="11 12">
    <name type="scientific">Patella caerulea</name>
    <name type="common">Rayed Mediterranean limpet</name>
    <dbReference type="NCBI Taxonomy" id="87958"/>
    <lineage>
        <taxon>Eukaryota</taxon>
        <taxon>Metazoa</taxon>
        <taxon>Spiralia</taxon>
        <taxon>Lophotrochozoa</taxon>
        <taxon>Mollusca</taxon>
        <taxon>Gastropoda</taxon>
        <taxon>Patellogastropoda</taxon>
        <taxon>Patelloidea</taxon>
        <taxon>Patellidae</taxon>
        <taxon>Patella</taxon>
    </lineage>
</organism>
<feature type="domain" description="Rhodanese" evidence="10">
    <location>
        <begin position="103"/>
        <end position="207"/>
    </location>
</feature>
<proteinExistence type="inferred from homology"/>
<evidence type="ECO:0000256" key="3">
    <source>
        <dbReference type="ARBA" id="ARBA00022776"/>
    </source>
</evidence>
<evidence type="ECO:0000256" key="2">
    <source>
        <dbReference type="ARBA" id="ARBA00022618"/>
    </source>
</evidence>
<dbReference type="CDD" id="cd01530">
    <property type="entry name" value="Cdc25"/>
    <property type="match status" value="1"/>
</dbReference>
<feature type="compositionally biased region" description="Basic residues" evidence="9">
    <location>
        <begin position="241"/>
        <end position="252"/>
    </location>
</feature>
<dbReference type="InterPro" id="IPR001763">
    <property type="entry name" value="Rhodanese-like_dom"/>
</dbReference>
<dbReference type="EMBL" id="JAZGQO010000006">
    <property type="protein sequence ID" value="KAK6185708.1"/>
    <property type="molecule type" value="Genomic_DNA"/>
</dbReference>
<evidence type="ECO:0000256" key="5">
    <source>
        <dbReference type="ARBA" id="ARBA00022912"/>
    </source>
</evidence>
<evidence type="ECO:0000256" key="8">
    <source>
        <dbReference type="RuleBase" id="RU368028"/>
    </source>
</evidence>
<dbReference type="InterPro" id="IPR036873">
    <property type="entry name" value="Rhodanese-like_dom_sf"/>
</dbReference>
<dbReference type="GO" id="GO:0005737">
    <property type="term" value="C:cytoplasm"/>
    <property type="evidence" value="ECO:0007669"/>
    <property type="project" value="TreeGrafter"/>
</dbReference>
<dbReference type="Gene3D" id="3.40.250.10">
    <property type="entry name" value="Rhodanese-like domain"/>
    <property type="match status" value="1"/>
</dbReference>
<comment type="caution">
    <text evidence="11">The sequence shown here is derived from an EMBL/GenBank/DDBJ whole genome shotgun (WGS) entry which is preliminary data.</text>
</comment>
<dbReference type="PRINTS" id="PR00716">
    <property type="entry name" value="MPIPHPHTASE"/>
</dbReference>
<gene>
    <name evidence="11" type="ORF">SNE40_007882</name>
</gene>
<comment type="catalytic activity">
    <reaction evidence="7 8">
        <text>O-phospho-L-tyrosyl-[protein] + H2O = L-tyrosyl-[protein] + phosphate</text>
        <dbReference type="Rhea" id="RHEA:10684"/>
        <dbReference type="Rhea" id="RHEA-COMP:10136"/>
        <dbReference type="Rhea" id="RHEA-COMP:20101"/>
        <dbReference type="ChEBI" id="CHEBI:15377"/>
        <dbReference type="ChEBI" id="CHEBI:43474"/>
        <dbReference type="ChEBI" id="CHEBI:46858"/>
        <dbReference type="ChEBI" id="CHEBI:61978"/>
        <dbReference type="EC" id="3.1.3.48"/>
    </reaction>
</comment>
<dbReference type="GO" id="GO:0010971">
    <property type="term" value="P:positive regulation of G2/M transition of mitotic cell cycle"/>
    <property type="evidence" value="ECO:0007669"/>
    <property type="project" value="TreeGrafter"/>
</dbReference>
<dbReference type="GO" id="GO:0000086">
    <property type="term" value="P:G2/M transition of mitotic cell cycle"/>
    <property type="evidence" value="ECO:0007669"/>
    <property type="project" value="TreeGrafter"/>
</dbReference>
<dbReference type="SMART" id="SM00450">
    <property type="entry name" value="RHOD"/>
    <property type="match status" value="1"/>
</dbReference>
<dbReference type="GO" id="GO:0051301">
    <property type="term" value="P:cell division"/>
    <property type="evidence" value="ECO:0007669"/>
    <property type="project" value="UniProtKB-UniRule"/>
</dbReference>
<sequence length="252" mass="29892">MRRCMEESEMRSSPTLSRKSSCLFPNRIPKENRLVNVVKEEEIQDRDVVRIKLAVERLSDSEELIADCSRPYTLPTICGKHKDLKSITPQTLRDLFSGEYNQFHTDYTIIDCRYPYEYNGGHIQGAVNIYTKQSIDVLLQRLEKDRPQILIFHCEFSSQRAPTLLRYLRAQDRMLNSQNYPRLYYPEVYILNGGYKAFYEHNQNFCNPSSYVQMLHEDYRTELHHIRTVTKSQTEREKTRGKSKTMSRVVRF</sequence>
<reference evidence="11 12" key="1">
    <citation type="submission" date="2024-01" db="EMBL/GenBank/DDBJ databases">
        <title>The genome of the rayed Mediterranean limpet Patella caerulea (Linnaeus, 1758).</title>
        <authorList>
            <person name="Anh-Thu Weber A."/>
            <person name="Halstead-Nussloch G."/>
        </authorList>
    </citation>
    <scope>NUCLEOTIDE SEQUENCE [LARGE SCALE GENOMIC DNA]</scope>
    <source>
        <strain evidence="11">AATW-2023a</strain>
        <tissue evidence="11">Whole specimen</tissue>
    </source>
</reference>
<dbReference type="EC" id="3.1.3.48" evidence="8"/>
<dbReference type="Pfam" id="PF00581">
    <property type="entry name" value="Rhodanese"/>
    <property type="match status" value="1"/>
</dbReference>
<dbReference type="GO" id="GO:0005634">
    <property type="term" value="C:nucleus"/>
    <property type="evidence" value="ECO:0007669"/>
    <property type="project" value="TreeGrafter"/>
</dbReference>
<keyword evidence="4 8" id="KW-0378">Hydrolase</keyword>
<keyword evidence="6 8" id="KW-0131">Cell cycle</keyword>
<evidence type="ECO:0000313" key="12">
    <source>
        <dbReference type="Proteomes" id="UP001347796"/>
    </source>
</evidence>
<dbReference type="GO" id="GO:0110032">
    <property type="term" value="P:positive regulation of G2/MI transition of meiotic cell cycle"/>
    <property type="evidence" value="ECO:0007669"/>
    <property type="project" value="TreeGrafter"/>
</dbReference>
<keyword evidence="2 8" id="KW-0132">Cell division</keyword>
<dbReference type="InterPro" id="IPR000751">
    <property type="entry name" value="MPI_Phosphatase"/>
</dbReference>
<keyword evidence="12" id="KW-1185">Reference proteome</keyword>
<dbReference type="FunFam" id="3.40.250.10:FF:000021">
    <property type="entry name" value="M-phase inducer phosphatase cdc-25.2"/>
    <property type="match status" value="1"/>
</dbReference>
<comment type="function">
    <text evidence="8">Tyrosine protein phosphatase which functions as a dosage-dependent inducer of mitotic progression.</text>
</comment>
<dbReference type="PROSITE" id="PS50206">
    <property type="entry name" value="RHODANESE_3"/>
    <property type="match status" value="1"/>
</dbReference>
<evidence type="ECO:0000256" key="9">
    <source>
        <dbReference type="SAM" id="MobiDB-lite"/>
    </source>
</evidence>
<dbReference type="SUPFAM" id="SSF52821">
    <property type="entry name" value="Rhodanese/Cell cycle control phosphatase"/>
    <property type="match status" value="1"/>
</dbReference>
<dbReference type="PANTHER" id="PTHR10828">
    <property type="entry name" value="M-PHASE INDUCER PHOSPHATASE DUAL SPECIFICITY PHOSPHATASE CDC25"/>
    <property type="match status" value="1"/>
</dbReference>
<dbReference type="GO" id="GO:0004725">
    <property type="term" value="F:protein tyrosine phosphatase activity"/>
    <property type="evidence" value="ECO:0007669"/>
    <property type="project" value="UniProtKB-UniRule"/>
</dbReference>
<evidence type="ECO:0000256" key="1">
    <source>
        <dbReference type="ARBA" id="ARBA00011065"/>
    </source>
</evidence>
<evidence type="ECO:0000256" key="4">
    <source>
        <dbReference type="ARBA" id="ARBA00022801"/>
    </source>
</evidence>
<evidence type="ECO:0000256" key="7">
    <source>
        <dbReference type="ARBA" id="ARBA00051722"/>
    </source>
</evidence>
<dbReference type="AlphaFoldDB" id="A0AAN8K5H7"/>
<comment type="similarity">
    <text evidence="1 8">Belongs to the MPI phosphatase family.</text>
</comment>
<keyword evidence="3 8" id="KW-0498">Mitosis</keyword>
<evidence type="ECO:0000313" key="11">
    <source>
        <dbReference type="EMBL" id="KAK6185708.1"/>
    </source>
</evidence>
<feature type="region of interest" description="Disordered" evidence="9">
    <location>
        <begin position="232"/>
        <end position="252"/>
    </location>
</feature>
<name>A0AAN8K5H7_PATCE</name>
<dbReference type="Proteomes" id="UP001347796">
    <property type="component" value="Unassembled WGS sequence"/>
</dbReference>
<protein>
    <recommendedName>
        <fullName evidence="8">M-phase inducer phosphatase</fullName>
        <ecNumber evidence="8">3.1.3.48</ecNumber>
    </recommendedName>
</protein>
<dbReference type="PANTHER" id="PTHR10828:SF17">
    <property type="entry name" value="PROTEIN-TYROSINE-PHOSPHATASE"/>
    <property type="match status" value="1"/>
</dbReference>
<keyword evidence="5 8" id="KW-0904">Protein phosphatase</keyword>
<evidence type="ECO:0000259" key="10">
    <source>
        <dbReference type="PROSITE" id="PS50206"/>
    </source>
</evidence>
<accession>A0AAN8K5H7</accession>
<evidence type="ECO:0000256" key="6">
    <source>
        <dbReference type="ARBA" id="ARBA00023306"/>
    </source>
</evidence>